<keyword evidence="2 3" id="KW-0378">Hydrolase</keyword>
<dbReference type="EC" id="3.1.1.-" evidence="3"/>
<dbReference type="PROSITE" id="PS00122">
    <property type="entry name" value="CARBOXYLESTERASE_B_1"/>
    <property type="match status" value="1"/>
</dbReference>
<reference evidence="5" key="1">
    <citation type="journal article" date="2021" name="Nat. Commun.">
        <title>Genetic determinants of endophytism in the Arabidopsis root mycobiome.</title>
        <authorList>
            <person name="Mesny F."/>
            <person name="Miyauchi S."/>
            <person name="Thiergart T."/>
            <person name="Pickel B."/>
            <person name="Atanasova L."/>
            <person name="Karlsson M."/>
            <person name="Huettel B."/>
            <person name="Barry K.W."/>
            <person name="Haridas S."/>
            <person name="Chen C."/>
            <person name="Bauer D."/>
            <person name="Andreopoulos W."/>
            <person name="Pangilinan J."/>
            <person name="LaButti K."/>
            <person name="Riley R."/>
            <person name="Lipzen A."/>
            <person name="Clum A."/>
            <person name="Drula E."/>
            <person name="Henrissat B."/>
            <person name="Kohler A."/>
            <person name="Grigoriev I.V."/>
            <person name="Martin F.M."/>
            <person name="Hacquard S."/>
        </authorList>
    </citation>
    <scope>NUCLEOTIDE SEQUENCE</scope>
    <source>
        <strain evidence="5">MPI-SDFR-AT-0073</strain>
    </source>
</reference>
<accession>A0A9P8RJR3</accession>
<dbReference type="InterPro" id="IPR019826">
    <property type="entry name" value="Carboxylesterase_B_AS"/>
</dbReference>
<evidence type="ECO:0000259" key="4">
    <source>
        <dbReference type="Pfam" id="PF00135"/>
    </source>
</evidence>
<organism evidence="5 6">
    <name type="scientific">Truncatella angustata</name>
    <dbReference type="NCBI Taxonomy" id="152316"/>
    <lineage>
        <taxon>Eukaryota</taxon>
        <taxon>Fungi</taxon>
        <taxon>Dikarya</taxon>
        <taxon>Ascomycota</taxon>
        <taxon>Pezizomycotina</taxon>
        <taxon>Sordariomycetes</taxon>
        <taxon>Xylariomycetidae</taxon>
        <taxon>Amphisphaeriales</taxon>
        <taxon>Sporocadaceae</taxon>
        <taxon>Truncatella</taxon>
    </lineage>
</organism>
<dbReference type="PANTHER" id="PTHR11559">
    <property type="entry name" value="CARBOXYLESTERASE"/>
    <property type="match status" value="1"/>
</dbReference>
<dbReference type="Pfam" id="PF00135">
    <property type="entry name" value="COesterase"/>
    <property type="match status" value="1"/>
</dbReference>
<dbReference type="GO" id="GO:0016787">
    <property type="term" value="F:hydrolase activity"/>
    <property type="evidence" value="ECO:0007669"/>
    <property type="project" value="UniProtKB-KW"/>
</dbReference>
<protein>
    <recommendedName>
        <fullName evidence="3">Carboxylic ester hydrolase</fullName>
        <ecNumber evidence="3">3.1.1.-</ecNumber>
    </recommendedName>
</protein>
<keyword evidence="3" id="KW-0732">Signal</keyword>
<evidence type="ECO:0000313" key="6">
    <source>
        <dbReference type="Proteomes" id="UP000758603"/>
    </source>
</evidence>
<dbReference type="InterPro" id="IPR002018">
    <property type="entry name" value="CarbesteraseB"/>
</dbReference>
<dbReference type="Gene3D" id="3.40.50.1820">
    <property type="entry name" value="alpha/beta hydrolase"/>
    <property type="match status" value="1"/>
</dbReference>
<dbReference type="InterPro" id="IPR050309">
    <property type="entry name" value="Type-B_Carboxylest/Lipase"/>
</dbReference>
<keyword evidence="6" id="KW-1185">Reference proteome</keyword>
<name>A0A9P8RJR3_9PEZI</name>
<gene>
    <name evidence="5" type="ORF">BKA67DRAFT_610010</name>
</gene>
<dbReference type="InterPro" id="IPR029058">
    <property type="entry name" value="AB_hydrolase_fold"/>
</dbReference>
<feature type="chain" id="PRO_5040541977" description="Carboxylic ester hydrolase" evidence="3">
    <location>
        <begin position="25"/>
        <end position="587"/>
    </location>
</feature>
<dbReference type="AlphaFoldDB" id="A0A9P8RJR3"/>
<dbReference type="OrthoDB" id="408631at2759"/>
<dbReference type="PROSITE" id="PS00941">
    <property type="entry name" value="CARBOXYLESTERASE_B_2"/>
    <property type="match status" value="1"/>
</dbReference>
<comment type="caution">
    <text evidence="5">The sequence shown here is derived from an EMBL/GenBank/DDBJ whole genome shotgun (WGS) entry which is preliminary data.</text>
</comment>
<feature type="domain" description="Carboxylesterase type B" evidence="4">
    <location>
        <begin position="38"/>
        <end position="563"/>
    </location>
</feature>
<sequence>MRIELNRSSLVVVLRVLLLPLCFTVECGAKAAATSGAPTVTLANGSYYGRYSAEYGQDYFLGVPFAQPPVGNLRLAAPQPLNTTFDEPQGATAYGPECIGYGFDQWILGNVISEDCLTINIVRPSGVAEGDDLPVAVWIHGGSFVNGGGLDPRFNLSFIVAESERLGSPIIAASIQYRLSNWGWLFSRELQEAGAGNLGLRDQRLALQWVQENIGSFGGDASKVTVWGESAGAFSVGFHLSAYGGRDDKLFRSAILESGSAAAVRMTNVTEWQPYFDAVVGEAGCTEQTDVLSCLRALPWETLNAIFNSTTFPVSKPGIGAVIDDDIFVEQGSTLLRQGKFVHVPVLMGINTDEGASFATQGINTTSQFLSFVRATGVNIGNDTTARIAELYPDNPDLGLPATLKGTPAAYPWGLQWKRVVAFYGDALFHGGRRLMAEAFARAKVPVFSYRFNVLVNGNLAQQGSNHFKEVSFVFHNIHGDGYGLPGGLAKPLEGKGPEFYELADIMSGSWISFVATGDPNTLLRHHTNATVGSPRCGHTSNSTWPLYTLESPKNLVFDVNVTNLLYVEKDDFRKEQIAYVNDVWHP</sequence>
<dbReference type="GeneID" id="70134275"/>
<dbReference type="SUPFAM" id="SSF53474">
    <property type="entry name" value="alpha/beta-Hydrolases"/>
    <property type="match status" value="1"/>
</dbReference>
<evidence type="ECO:0000256" key="1">
    <source>
        <dbReference type="ARBA" id="ARBA00005964"/>
    </source>
</evidence>
<comment type="similarity">
    <text evidence="1 3">Belongs to the type-B carboxylesterase/lipase family.</text>
</comment>
<dbReference type="Proteomes" id="UP000758603">
    <property type="component" value="Unassembled WGS sequence"/>
</dbReference>
<proteinExistence type="inferred from homology"/>
<dbReference type="EMBL" id="JAGPXC010000008">
    <property type="protein sequence ID" value="KAH6647336.1"/>
    <property type="molecule type" value="Genomic_DNA"/>
</dbReference>
<evidence type="ECO:0000256" key="2">
    <source>
        <dbReference type="ARBA" id="ARBA00022801"/>
    </source>
</evidence>
<dbReference type="InterPro" id="IPR019819">
    <property type="entry name" value="Carboxylesterase_B_CS"/>
</dbReference>
<feature type="signal peptide" evidence="3">
    <location>
        <begin position="1"/>
        <end position="24"/>
    </location>
</feature>
<evidence type="ECO:0000313" key="5">
    <source>
        <dbReference type="EMBL" id="KAH6647336.1"/>
    </source>
</evidence>
<dbReference type="RefSeq" id="XP_045953848.1">
    <property type="nucleotide sequence ID" value="XM_046105384.1"/>
</dbReference>
<evidence type="ECO:0000256" key="3">
    <source>
        <dbReference type="RuleBase" id="RU361235"/>
    </source>
</evidence>